<dbReference type="Proteomes" id="UP001284601">
    <property type="component" value="Unassembled WGS sequence"/>
</dbReference>
<comment type="caution">
    <text evidence="1">The sequence shown here is derived from an EMBL/GenBank/DDBJ whole genome shotgun (WGS) entry which is preliminary data.</text>
</comment>
<dbReference type="EMBL" id="JAWSTH010000016">
    <property type="protein sequence ID" value="MDW5594430.1"/>
    <property type="molecule type" value="Genomic_DNA"/>
</dbReference>
<protein>
    <submittedName>
        <fullName evidence="1">Uncharacterized protein</fullName>
    </submittedName>
</protein>
<evidence type="ECO:0000313" key="1">
    <source>
        <dbReference type="EMBL" id="MDW5594430.1"/>
    </source>
</evidence>
<sequence>MSPPPSEPLRLDAPLPGNALAAELTWLAPRPGLRPGDVAVERIEAQHAELRVQGLSGKWEQRRLTLAEADAWLGEARALQASTADFDARTRSRAAARATEREQIAATIVPRCPYCDLPRAYAGRRDVVTAGRPEELQREDSSLRRFGSTTWHEYICRRCGSLELFGGGLDHPLPGSAA</sequence>
<proteinExistence type="predicted"/>
<gene>
    <name evidence="1" type="ORF">R7226_08785</name>
</gene>
<evidence type="ECO:0000313" key="2">
    <source>
        <dbReference type="Proteomes" id="UP001284601"/>
    </source>
</evidence>
<name>A0ABU4HM95_9ACTN</name>
<keyword evidence="2" id="KW-1185">Reference proteome</keyword>
<organism evidence="1 2">
    <name type="scientific">Conexibacter stalactiti</name>
    <dbReference type="NCBI Taxonomy" id="1940611"/>
    <lineage>
        <taxon>Bacteria</taxon>
        <taxon>Bacillati</taxon>
        <taxon>Actinomycetota</taxon>
        <taxon>Thermoleophilia</taxon>
        <taxon>Solirubrobacterales</taxon>
        <taxon>Conexibacteraceae</taxon>
        <taxon>Conexibacter</taxon>
    </lineage>
</organism>
<reference evidence="2" key="1">
    <citation type="submission" date="2023-07" db="EMBL/GenBank/DDBJ databases">
        <title>Conexibacter stalactiti sp. nov., isolated from stalactites in a lava cave and emended description of the genus Conexibacter.</title>
        <authorList>
            <person name="Lee S.D."/>
        </authorList>
    </citation>
    <scope>NUCLEOTIDE SEQUENCE [LARGE SCALE GENOMIC DNA]</scope>
    <source>
        <strain evidence="2">KCTC 39840</strain>
    </source>
</reference>
<reference evidence="1 2" key="2">
    <citation type="submission" date="2023-10" db="EMBL/GenBank/DDBJ databases">
        <authorList>
            <person name="Han X.F."/>
        </authorList>
    </citation>
    <scope>NUCLEOTIDE SEQUENCE [LARGE SCALE GENOMIC DNA]</scope>
    <source>
        <strain evidence="1 2">KCTC 39840</strain>
    </source>
</reference>
<accession>A0ABU4HM95</accession>
<dbReference type="RefSeq" id="WP_318596699.1">
    <property type="nucleotide sequence ID" value="NZ_JAWSTH010000016.1"/>
</dbReference>